<gene>
    <name evidence="8" type="primary">rpsC</name>
    <name evidence="11" type="ORF">FHS75_001630</name>
</gene>
<feature type="domain" description="KH type-2" evidence="10">
    <location>
        <begin position="39"/>
        <end position="107"/>
    </location>
</feature>
<dbReference type="InterPro" id="IPR001351">
    <property type="entry name" value="Ribosomal_uS3_C"/>
</dbReference>
<keyword evidence="12" id="KW-1185">Reference proteome</keyword>
<dbReference type="NCBIfam" id="TIGR01009">
    <property type="entry name" value="rpsC_bact"/>
    <property type="match status" value="1"/>
</dbReference>
<dbReference type="SUPFAM" id="SSF54814">
    <property type="entry name" value="Prokaryotic type KH domain (KH-domain type II)"/>
    <property type="match status" value="1"/>
</dbReference>
<dbReference type="GO" id="GO:0006412">
    <property type="term" value="P:translation"/>
    <property type="evidence" value="ECO:0007669"/>
    <property type="project" value="UniProtKB-UniRule"/>
</dbReference>
<dbReference type="Proteomes" id="UP000522081">
    <property type="component" value="Unassembled WGS sequence"/>
</dbReference>
<proteinExistence type="inferred from homology"/>
<dbReference type="PANTHER" id="PTHR11760">
    <property type="entry name" value="30S/40S RIBOSOMAL PROTEIN S3"/>
    <property type="match status" value="1"/>
</dbReference>
<sequence>MGQKSNPIGLRLQINRTWDSRWYAEGRDYGRLLEEDLKIRKYIIETMPQAAISKVVIERPAKLCRISIYAARPGVIIGKKGADIEKLRKKLSDMTDSEVKLNIVEIRKPEIDAKLVAQGVADQLVRRVAFRRAMKRAVQSALRLGAEGIKIVCGGRLGGAEIARVEWYREGRVPLHTLRANVDYAEAEALTAYGIIGIKVWIFKGEILGHDPMAQDRLMMEAQTSGVRPAR</sequence>
<comment type="subunit">
    <text evidence="8">Part of the 30S ribosomal subunit. Forms a tight complex with proteins S10 and S14.</text>
</comment>
<keyword evidence="4 8" id="KW-0689">Ribosomal protein</keyword>
<evidence type="ECO:0000313" key="12">
    <source>
        <dbReference type="Proteomes" id="UP000522081"/>
    </source>
</evidence>
<evidence type="ECO:0000256" key="8">
    <source>
        <dbReference type="HAMAP-Rule" id="MF_01309"/>
    </source>
</evidence>
<dbReference type="Gene3D" id="3.30.300.20">
    <property type="match status" value="1"/>
</dbReference>
<name>A0A7Y9XYE8_9SPHN</name>
<comment type="function">
    <text evidence="6 8">Binds the lower part of the 30S subunit head. Binds mRNA in the 70S ribosome, positioning it for translation.</text>
</comment>
<dbReference type="EMBL" id="JACBZF010000002">
    <property type="protein sequence ID" value="NYH95311.1"/>
    <property type="molecule type" value="Genomic_DNA"/>
</dbReference>
<dbReference type="InterPro" id="IPR018280">
    <property type="entry name" value="Ribosomal_uS3_CS"/>
</dbReference>
<dbReference type="GO" id="GO:0003729">
    <property type="term" value="F:mRNA binding"/>
    <property type="evidence" value="ECO:0007669"/>
    <property type="project" value="UniProtKB-UniRule"/>
</dbReference>
<evidence type="ECO:0000259" key="10">
    <source>
        <dbReference type="PROSITE" id="PS50823"/>
    </source>
</evidence>
<dbReference type="PROSITE" id="PS50823">
    <property type="entry name" value="KH_TYPE_2"/>
    <property type="match status" value="1"/>
</dbReference>
<accession>A0A7Y9XYE8</accession>
<dbReference type="PROSITE" id="PS00548">
    <property type="entry name" value="RIBOSOMAL_S3"/>
    <property type="match status" value="1"/>
</dbReference>
<keyword evidence="5 8" id="KW-0687">Ribonucleoprotein</keyword>
<dbReference type="InterPro" id="IPR015946">
    <property type="entry name" value="KH_dom-like_a/b"/>
</dbReference>
<evidence type="ECO:0000256" key="5">
    <source>
        <dbReference type="ARBA" id="ARBA00023274"/>
    </source>
</evidence>
<dbReference type="RefSeq" id="WP_179407173.1">
    <property type="nucleotide sequence ID" value="NZ_BMGF01000002.1"/>
</dbReference>
<dbReference type="SMART" id="SM00322">
    <property type="entry name" value="KH"/>
    <property type="match status" value="1"/>
</dbReference>
<evidence type="ECO:0000256" key="9">
    <source>
        <dbReference type="RuleBase" id="RU003624"/>
    </source>
</evidence>
<dbReference type="FunFam" id="3.30.300.20:FF:000001">
    <property type="entry name" value="30S ribosomal protein S3"/>
    <property type="match status" value="1"/>
</dbReference>
<evidence type="ECO:0000256" key="2">
    <source>
        <dbReference type="ARBA" id="ARBA00022730"/>
    </source>
</evidence>
<dbReference type="GO" id="GO:0019843">
    <property type="term" value="F:rRNA binding"/>
    <property type="evidence" value="ECO:0007669"/>
    <property type="project" value="UniProtKB-UniRule"/>
</dbReference>
<dbReference type="GO" id="GO:0022627">
    <property type="term" value="C:cytosolic small ribosomal subunit"/>
    <property type="evidence" value="ECO:0007669"/>
    <property type="project" value="TreeGrafter"/>
</dbReference>
<keyword evidence="2 8" id="KW-0699">rRNA-binding</keyword>
<evidence type="ECO:0000256" key="1">
    <source>
        <dbReference type="ARBA" id="ARBA00010761"/>
    </source>
</evidence>
<dbReference type="InterPro" id="IPR036419">
    <property type="entry name" value="Ribosomal_S3_C_sf"/>
</dbReference>
<evidence type="ECO:0000256" key="7">
    <source>
        <dbReference type="ARBA" id="ARBA00035257"/>
    </source>
</evidence>
<reference evidence="11 12" key="1">
    <citation type="submission" date="2020-07" db="EMBL/GenBank/DDBJ databases">
        <title>Genomic Encyclopedia of Type Strains, Phase IV (KMG-IV): sequencing the most valuable type-strain genomes for metagenomic binning, comparative biology and taxonomic classification.</title>
        <authorList>
            <person name="Goeker M."/>
        </authorList>
    </citation>
    <scope>NUCLEOTIDE SEQUENCE [LARGE SCALE GENOMIC DNA]</scope>
    <source>
        <strain evidence="11 12">DSM 29043</strain>
    </source>
</reference>
<dbReference type="InterPro" id="IPR004087">
    <property type="entry name" value="KH_dom"/>
</dbReference>
<dbReference type="PANTHER" id="PTHR11760:SF19">
    <property type="entry name" value="SMALL RIBOSOMAL SUBUNIT PROTEIN US3C"/>
    <property type="match status" value="1"/>
</dbReference>
<dbReference type="CDD" id="cd02412">
    <property type="entry name" value="KH-II_30S_S3"/>
    <property type="match status" value="1"/>
</dbReference>
<evidence type="ECO:0000313" key="11">
    <source>
        <dbReference type="EMBL" id="NYH95311.1"/>
    </source>
</evidence>
<dbReference type="InterPro" id="IPR009019">
    <property type="entry name" value="KH_sf_prok-type"/>
</dbReference>
<dbReference type="Pfam" id="PF07650">
    <property type="entry name" value="KH_2"/>
    <property type="match status" value="1"/>
</dbReference>
<evidence type="ECO:0000256" key="6">
    <source>
        <dbReference type="ARBA" id="ARBA00024998"/>
    </source>
</evidence>
<dbReference type="GO" id="GO:0003735">
    <property type="term" value="F:structural constituent of ribosome"/>
    <property type="evidence" value="ECO:0007669"/>
    <property type="project" value="InterPro"/>
</dbReference>
<dbReference type="AlphaFoldDB" id="A0A7Y9XYE8"/>
<evidence type="ECO:0000256" key="4">
    <source>
        <dbReference type="ARBA" id="ARBA00022980"/>
    </source>
</evidence>
<organism evidence="11 12">
    <name type="scientific">Novosphingobium marinum</name>
    <dbReference type="NCBI Taxonomy" id="1514948"/>
    <lineage>
        <taxon>Bacteria</taxon>
        <taxon>Pseudomonadati</taxon>
        <taxon>Pseudomonadota</taxon>
        <taxon>Alphaproteobacteria</taxon>
        <taxon>Sphingomonadales</taxon>
        <taxon>Sphingomonadaceae</taxon>
        <taxon>Novosphingobium</taxon>
    </lineage>
</organism>
<dbReference type="Pfam" id="PF00189">
    <property type="entry name" value="Ribosomal_S3_C"/>
    <property type="match status" value="1"/>
</dbReference>
<comment type="caution">
    <text evidence="11">The sequence shown here is derived from an EMBL/GenBank/DDBJ whole genome shotgun (WGS) entry which is preliminary data.</text>
</comment>
<keyword evidence="3 8" id="KW-0694">RNA-binding</keyword>
<evidence type="ECO:0000256" key="3">
    <source>
        <dbReference type="ARBA" id="ARBA00022884"/>
    </source>
</evidence>
<dbReference type="InterPro" id="IPR057258">
    <property type="entry name" value="Ribosomal_uS3"/>
</dbReference>
<dbReference type="FunFam" id="3.30.1140.32:FF:000002">
    <property type="entry name" value="30S ribosomal protein S3"/>
    <property type="match status" value="1"/>
</dbReference>
<dbReference type="Gene3D" id="3.30.1140.32">
    <property type="entry name" value="Ribosomal protein S3, C-terminal domain"/>
    <property type="match status" value="1"/>
</dbReference>
<dbReference type="HAMAP" id="MF_01309_B">
    <property type="entry name" value="Ribosomal_uS3_B"/>
    <property type="match status" value="1"/>
</dbReference>
<dbReference type="InterPro" id="IPR005704">
    <property type="entry name" value="Ribosomal_uS3_bac-typ"/>
</dbReference>
<dbReference type="InterPro" id="IPR004044">
    <property type="entry name" value="KH_dom_type_2"/>
</dbReference>
<comment type="similarity">
    <text evidence="1 8 9">Belongs to the universal ribosomal protein uS3 family.</text>
</comment>
<protein>
    <recommendedName>
        <fullName evidence="7 8">Small ribosomal subunit protein uS3</fullName>
    </recommendedName>
</protein>
<dbReference type="SUPFAM" id="SSF54821">
    <property type="entry name" value="Ribosomal protein S3 C-terminal domain"/>
    <property type="match status" value="1"/>
</dbReference>